<dbReference type="Proteomes" id="UP001642540">
    <property type="component" value="Unassembled WGS sequence"/>
</dbReference>
<comment type="similarity">
    <text evidence="1">Belongs to the copper type II ascorbate-dependent monooxygenase family.</text>
</comment>
<dbReference type="PANTHER" id="PTHR10157">
    <property type="entry name" value="DOPAMINE BETA HYDROXYLASE RELATED"/>
    <property type="match status" value="1"/>
</dbReference>
<evidence type="ECO:0000313" key="7">
    <source>
        <dbReference type="Proteomes" id="UP001642540"/>
    </source>
</evidence>
<dbReference type="Pfam" id="PF03351">
    <property type="entry name" value="DOMON"/>
    <property type="match status" value="1"/>
</dbReference>
<dbReference type="PANTHER" id="PTHR10157:SF23">
    <property type="entry name" value="MOXD1 HOMOLOG 1"/>
    <property type="match status" value="1"/>
</dbReference>
<dbReference type="SUPFAM" id="SSF49742">
    <property type="entry name" value="PHM/PNGase F"/>
    <property type="match status" value="2"/>
</dbReference>
<reference evidence="6 7" key="1">
    <citation type="submission" date="2024-08" db="EMBL/GenBank/DDBJ databases">
        <authorList>
            <person name="Cucini C."/>
            <person name="Frati F."/>
        </authorList>
    </citation>
    <scope>NUCLEOTIDE SEQUENCE [LARGE SCALE GENOMIC DNA]</scope>
</reference>
<keyword evidence="4" id="KW-0812">Transmembrane</keyword>
<dbReference type="InterPro" id="IPR014784">
    <property type="entry name" value="Cu2_ascorb_mOase-like_C"/>
</dbReference>
<dbReference type="InterPro" id="IPR024548">
    <property type="entry name" value="Cu2_monoox_C"/>
</dbReference>
<dbReference type="InterPro" id="IPR005018">
    <property type="entry name" value="DOMON_domain"/>
</dbReference>
<dbReference type="InterPro" id="IPR000945">
    <property type="entry name" value="DBH-like"/>
</dbReference>
<dbReference type="PRINTS" id="PR00767">
    <property type="entry name" value="DBMONOXGNASE"/>
</dbReference>
<keyword evidence="7" id="KW-1185">Reference proteome</keyword>
<feature type="transmembrane region" description="Helical" evidence="4">
    <location>
        <begin position="12"/>
        <end position="34"/>
    </location>
</feature>
<keyword evidence="2" id="KW-1015">Disulfide bond</keyword>
<organism evidence="6 7">
    <name type="scientific">Orchesella dallaii</name>
    <dbReference type="NCBI Taxonomy" id="48710"/>
    <lineage>
        <taxon>Eukaryota</taxon>
        <taxon>Metazoa</taxon>
        <taxon>Ecdysozoa</taxon>
        <taxon>Arthropoda</taxon>
        <taxon>Hexapoda</taxon>
        <taxon>Collembola</taxon>
        <taxon>Entomobryomorpha</taxon>
        <taxon>Entomobryoidea</taxon>
        <taxon>Orchesellidae</taxon>
        <taxon>Orchesellinae</taxon>
        <taxon>Orchesella</taxon>
    </lineage>
</organism>
<gene>
    <name evidence="6" type="ORF">ODALV1_LOCUS272</name>
</gene>
<dbReference type="Pfam" id="PF01082">
    <property type="entry name" value="Cu2_monooxygen"/>
    <property type="match status" value="1"/>
</dbReference>
<dbReference type="InterPro" id="IPR045266">
    <property type="entry name" value="DOH_DOMON"/>
</dbReference>
<dbReference type="Gene3D" id="2.60.120.230">
    <property type="match status" value="1"/>
</dbReference>
<dbReference type="CDD" id="cd09631">
    <property type="entry name" value="DOMON_DOH"/>
    <property type="match status" value="1"/>
</dbReference>
<dbReference type="PROSITE" id="PS50836">
    <property type="entry name" value="DOMON"/>
    <property type="match status" value="1"/>
</dbReference>
<dbReference type="InterPro" id="IPR008977">
    <property type="entry name" value="PHM/PNGase_F_dom_sf"/>
</dbReference>
<evidence type="ECO:0000256" key="1">
    <source>
        <dbReference type="ARBA" id="ARBA00010676"/>
    </source>
</evidence>
<evidence type="ECO:0000256" key="2">
    <source>
        <dbReference type="ARBA" id="ARBA00023157"/>
    </source>
</evidence>
<proteinExistence type="inferred from homology"/>
<evidence type="ECO:0000313" key="6">
    <source>
        <dbReference type="EMBL" id="CAL8068438.1"/>
    </source>
</evidence>
<dbReference type="Pfam" id="PF03712">
    <property type="entry name" value="Cu2_monoox_C"/>
    <property type="match status" value="1"/>
</dbReference>
<keyword evidence="4" id="KW-0472">Membrane</keyword>
<evidence type="ECO:0000256" key="3">
    <source>
        <dbReference type="ARBA" id="ARBA00023180"/>
    </source>
</evidence>
<dbReference type="Gene3D" id="2.60.120.310">
    <property type="entry name" value="Copper type II, ascorbate-dependent monooxygenase, N-terminal domain"/>
    <property type="match status" value="1"/>
</dbReference>
<dbReference type="InterPro" id="IPR000323">
    <property type="entry name" value="Cu2_ascorb_mOase_N"/>
</dbReference>
<accession>A0ABP1PI67</accession>
<keyword evidence="3" id="KW-0325">Glycoprotein</keyword>
<name>A0ABP1PI67_9HEXA</name>
<evidence type="ECO:0000256" key="4">
    <source>
        <dbReference type="SAM" id="Phobius"/>
    </source>
</evidence>
<dbReference type="InterPro" id="IPR036939">
    <property type="entry name" value="Cu2_ascorb_mOase_N_sf"/>
</dbReference>
<comment type="caution">
    <text evidence="6">The sequence shown here is derived from an EMBL/GenBank/DDBJ whole genome shotgun (WGS) entry which is preliminary data.</text>
</comment>
<dbReference type="InterPro" id="IPR028460">
    <property type="entry name" value="Tbh/DBH"/>
</dbReference>
<dbReference type="EMBL" id="CAXLJM020000001">
    <property type="protein sequence ID" value="CAL8068438.1"/>
    <property type="molecule type" value="Genomic_DNA"/>
</dbReference>
<keyword evidence="4" id="KW-1133">Transmembrane helix</keyword>
<dbReference type="SMART" id="SM00664">
    <property type="entry name" value="DoH"/>
    <property type="match status" value="1"/>
</dbReference>
<evidence type="ECO:0000259" key="5">
    <source>
        <dbReference type="PROSITE" id="PS50836"/>
    </source>
</evidence>
<sequence length="640" mass="72377">MDFFLYTKKFSFSPLISIVIWFLVGFLVNVNGYLVDDNPYRHQETLDPNGKYNLEWVVDWARERVLFNVTVETKGWVGFGLSRRGKMAGADIIIGGVAPSGKSYFSDRHAIGNNLPILDQSQDWVLEQAWEKKGKTSLKFSRPFDTCDKHDIPINDDVLSILWAYGETDNATVYHFQNRGSFNVYLRDPDLTPRYVEKQLKNNANKKPQGELGDVRIWTVENQLEIPAKRTTYWCNIQKVSLPRKHHTIGYTLQKGTPGLEHMHHLIITKCTVPSNLTAESIFEPFLNHPGEECFSPGTAAEAADAQLPSKYCTDIRYGIAIGGSSTFLPEHVGIPIGESQNEYYLFQVHYDNPLSKPGILAQTKVNIYYSPKLRENDAGVFSIGHHIPGSPSIILPPGSQDHQIYGHCSPECTEKMLPDEGIKIIAAILHSHNAGRRLRIQHFRNNRELPWILNDDNFMFAYQPNKILREEVTILPGDQITKRCVYDTTNVNSTTVGGYGTNQEMCKTFALYYPKLNDYSLCRSEINSPAYTQRYLGINNVTWVESELEYVVTSPLSLEGLKISEVSDMTVDWNINLRSQLQRDHIIEPQVAICPISTANPSREALVRAQQTAGSEPNFVTYPVQVPPYQPPQGCSLQG</sequence>
<protein>
    <recommendedName>
        <fullName evidence="5">DOMON domain-containing protein</fullName>
    </recommendedName>
</protein>
<feature type="domain" description="DOMON" evidence="5">
    <location>
        <begin position="50"/>
        <end position="166"/>
    </location>
</feature>